<dbReference type="EMBL" id="SNRW01011234">
    <property type="protein sequence ID" value="KAA6375430.1"/>
    <property type="molecule type" value="Genomic_DNA"/>
</dbReference>
<name>A0A5J4UYY8_9EUKA</name>
<proteinExistence type="predicted"/>
<reference evidence="1 2" key="1">
    <citation type="submission" date="2019-03" db="EMBL/GenBank/DDBJ databases">
        <title>Single cell metagenomics reveals metabolic interactions within the superorganism composed of flagellate Streblomastix strix and complex community of Bacteroidetes bacteria on its surface.</title>
        <authorList>
            <person name="Treitli S.C."/>
            <person name="Kolisko M."/>
            <person name="Husnik F."/>
            <person name="Keeling P."/>
            <person name="Hampl V."/>
        </authorList>
    </citation>
    <scope>NUCLEOTIDE SEQUENCE [LARGE SCALE GENOMIC DNA]</scope>
    <source>
        <strain evidence="1">ST1C</strain>
    </source>
</reference>
<protein>
    <submittedName>
        <fullName evidence="1">Uncharacterized protein</fullName>
    </submittedName>
</protein>
<dbReference type="AlphaFoldDB" id="A0A5J4UYY8"/>
<organism evidence="1 2">
    <name type="scientific">Streblomastix strix</name>
    <dbReference type="NCBI Taxonomy" id="222440"/>
    <lineage>
        <taxon>Eukaryota</taxon>
        <taxon>Metamonada</taxon>
        <taxon>Preaxostyla</taxon>
        <taxon>Oxymonadida</taxon>
        <taxon>Streblomastigidae</taxon>
        <taxon>Streblomastix</taxon>
    </lineage>
</organism>
<evidence type="ECO:0000313" key="2">
    <source>
        <dbReference type="Proteomes" id="UP000324800"/>
    </source>
</evidence>
<sequence>MINNENMMMTSIFRELDCVTGDGNSKFGEDLIRICLSFTEQVFPTIVNEFQTLRLPIVECAFCLFSHCPFAIFVQESASNC</sequence>
<comment type="caution">
    <text evidence="1">The sequence shown here is derived from an EMBL/GenBank/DDBJ whole genome shotgun (WGS) entry which is preliminary data.</text>
</comment>
<dbReference type="Proteomes" id="UP000324800">
    <property type="component" value="Unassembled WGS sequence"/>
</dbReference>
<gene>
    <name evidence="1" type="ORF">EZS28_029045</name>
</gene>
<evidence type="ECO:0000313" key="1">
    <source>
        <dbReference type="EMBL" id="KAA6375430.1"/>
    </source>
</evidence>
<accession>A0A5J4UYY8</accession>